<dbReference type="SUPFAM" id="SSF53271">
    <property type="entry name" value="PRTase-like"/>
    <property type="match status" value="1"/>
</dbReference>
<evidence type="ECO:0000313" key="4">
    <source>
        <dbReference type="Proteomes" id="UP000741863"/>
    </source>
</evidence>
<organism evidence="3 4">
    <name type="scientific">Geomicrobium sediminis</name>
    <dbReference type="NCBI Taxonomy" id="1347788"/>
    <lineage>
        <taxon>Bacteria</taxon>
        <taxon>Bacillati</taxon>
        <taxon>Bacillota</taxon>
        <taxon>Bacilli</taxon>
        <taxon>Bacillales</taxon>
        <taxon>Geomicrobium</taxon>
    </lineage>
</organism>
<accession>A0ABS2P7A6</accession>
<evidence type="ECO:0000313" key="3">
    <source>
        <dbReference type="EMBL" id="MBM7631284.1"/>
    </source>
</evidence>
<dbReference type="InterPro" id="IPR000836">
    <property type="entry name" value="PRTase_dom"/>
</dbReference>
<protein>
    <submittedName>
        <fullName evidence="3">Competence protein ComFC</fullName>
    </submittedName>
</protein>
<keyword evidence="4" id="KW-1185">Reference proteome</keyword>
<dbReference type="InterPro" id="IPR029057">
    <property type="entry name" value="PRTase-like"/>
</dbReference>
<dbReference type="Gene3D" id="3.40.50.2020">
    <property type="match status" value="1"/>
</dbReference>
<feature type="domain" description="Phosphoribosyltransferase" evidence="2">
    <location>
        <begin position="123"/>
        <end position="173"/>
    </location>
</feature>
<dbReference type="InterPro" id="IPR051910">
    <property type="entry name" value="ComF/GntX_DNA_util-trans"/>
</dbReference>
<sequence length="174" mass="20140">MCLDCVRWENSTYWSSKLTRNVSLLSYNEWAQDFVARFKFRGDVVLAKAFEQELKRMYARNFNQHLIVPIPLSEKRMIERGFNQSEVLARCIRTNITDVLVRIIHEEKTSKKLRWQRVAGRSRPFEVTNQKSVMSKNVVLVDDIYTTGATVRKAATVLLEAGATSVSSMTLFRS</sequence>
<dbReference type="PANTHER" id="PTHR47505">
    <property type="entry name" value="DNA UTILIZATION PROTEIN YHGH"/>
    <property type="match status" value="1"/>
</dbReference>
<evidence type="ECO:0000256" key="1">
    <source>
        <dbReference type="ARBA" id="ARBA00008007"/>
    </source>
</evidence>
<comment type="caution">
    <text evidence="3">The sequence shown here is derived from an EMBL/GenBank/DDBJ whole genome shotgun (WGS) entry which is preliminary data.</text>
</comment>
<proteinExistence type="inferred from homology"/>
<name>A0ABS2P7A6_9BACL</name>
<dbReference type="Pfam" id="PF00156">
    <property type="entry name" value="Pribosyltran"/>
    <property type="match status" value="1"/>
</dbReference>
<evidence type="ECO:0000259" key="2">
    <source>
        <dbReference type="Pfam" id="PF00156"/>
    </source>
</evidence>
<dbReference type="Proteomes" id="UP000741863">
    <property type="component" value="Unassembled WGS sequence"/>
</dbReference>
<gene>
    <name evidence="3" type="ORF">JOD17_000375</name>
</gene>
<reference evidence="3 4" key="1">
    <citation type="submission" date="2021-01" db="EMBL/GenBank/DDBJ databases">
        <title>Genomic Encyclopedia of Type Strains, Phase IV (KMG-IV): sequencing the most valuable type-strain genomes for metagenomic binning, comparative biology and taxonomic classification.</title>
        <authorList>
            <person name="Goeker M."/>
        </authorList>
    </citation>
    <scope>NUCLEOTIDE SEQUENCE [LARGE SCALE GENOMIC DNA]</scope>
    <source>
        <strain evidence="3 4">DSM 25540</strain>
    </source>
</reference>
<dbReference type="PANTHER" id="PTHR47505:SF1">
    <property type="entry name" value="DNA UTILIZATION PROTEIN YHGH"/>
    <property type="match status" value="1"/>
</dbReference>
<dbReference type="EMBL" id="JAFBEC010000001">
    <property type="protein sequence ID" value="MBM7631284.1"/>
    <property type="molecule type" value="Genomic_DNA"/>
</dbReference>
<comment type="similarity">
    <text evidence="1">Belongs to the ComF/GntX family.</text>
</comment>
<dbReference type="CDD" id="cd06223">
    <property type="entry name" value="PRTases_typeI"/>
    <property type="match status" value="1"/>
</dbReference>
<dbReference type="RefSeq" id="WP_204695442.1">
    <property type="nucleotide sequence ID" value="NZ_JAFBEC010000001.1"/>
</dbReference>